<dbReference type="Proteomes" id="UP001287356">
    <property type="component" value="Unassembled WGS sequence"/>
</dbReference>
<dbReference type="EMBL" id="JAULSN010000019">
    <property type="protein sequence ID" value="KAK3358308.1"/>
    <property type="molecule type" value="Genomic_DNA"/>
</dbReference>
<proteinExistence type="predicted"/>
<evidence type="ECO:0000313" key="3">
    <source>
        <dbReference type="Proteomes" id="UP001287356"/>
    </source>
</evidence>
<reference evidence="2" key="2">
    <citation type="submission" date="2023-06" db="EMBL/GenBank/DDBJ databases">
        <authorList>
            <consortium name="Lawrence Berkeley National Laboratory"/>
            <person name="Haridas S."/>
            <person name="Hensen N."/>
            <person name="Bonometti L."/>
            <person name="Westerberg I."/>
            <person name="Brannstrom I.O."/>
            <person name="Guillou S."/>
            <person name="Cros-Aarteil S."/>
            <person name="Calhoun S."/>
            <person name="Kuo A."/>
            <person name="Mondo S."/>
            <person name="Pangilinan J."/>
            <person name="Riley R."/>
            <person name="Labutti K."/>
            <person name="Andreopoulos B."/>
            <person name="Lipzen A."/>
            <person name="Chen C."/>
            <person name="Yanf M."/>
            <person name="Daum C."/>
            <person name="Ng V."/>
            <person name="Clum A."/>
            <person name="Steindorff A."/>
            <person name="Ohm R."/>
            <person name="Martin F."/>
            <person name="Silar P."/>
            <person name="Natvig D."/>
            <person name="Lalanne C."/>
            <person name="Gautier V."/>
            <person name="Ament-Velasquez S.L."/>
            <person name="Kruys A."/>
            <person name="Hutchinson M.I."/>
            <person name="Powell A.J."/>
            <person name="Barry K."/>
            <person name="Miller A.N."/>
            <person name="Grigoriev I.V."/>
            <person name="Debuchy R."/>
            <person name="Gladieux P."/>
            <person name="Thoren M.H."/>
            <person name="Johannesson H."/>
        </authorList>
    </citation>
    <scope>NUCLEOTIDE SEQUENCE</scope>
    <source>
        <strain evidence="2">CBS 958.72</strain>
    </source>
</reference>
<dbReference type="AlphaFoldDB" id="A0AAE0JRY9"/>
<sequence length="327" mass="36633">MCRATVTEVTAQMAAANLADDGEVNPFGALMPPPGAPTQDTEFVMPLPWEGASGTHVPVPSPTLSASVSPSPPAEASSLAEAWPWPVAAEDYAPPTSPAPAPAPGRFIVFGIDFGAEIDFDADMDALMFAEDVYGQEVNLSDRDLWSPQHHHNLSYQGQSVLTIILQSMAHCADLGMRPQGPHFIRVAYVITTEAVKNRTGWTITIDEVREILDVQRKKFRLWVELGTIDGVRWDDDFMQWMLPTSSWNALIEDRPEMAQFRGRTLQHLELTARLWAIAYRPATQFHRLHRLPYSQRRASLASRSQPRVFKAQRIRVRRRRARPTSV</sequence>
<comment type="caution">
    <text evidence="2">The sequence shown here is derived from an EMBL/GenBank/DDBJ whole genome shotgun (WGS) entry which is preliminary data.</text>
</comment>
<keyword evidence="3" id="KW-1185">Reference proteome</keyword>
<accession>A0AAE0JRY9</accession>
<gene>
    <name evidence="2" type="ORF">B0T24DRAFT_725525</name>
</gene>
<protein>
    <submittedName>
        <fullName evidence="2">Uncharacterized protein</fullName>
    </submittedName>
</protein>
<reference evidence="2" key="1">
    <citation type="journal article" date="2023" name="Mol. Phylogenet. Evol.">
        <title>Genome-scale phylogeny and comparative genomics of the fungal order Sordariales.</title>
        <authorList>
            <person name="Hensen N."/>
            <person name="Bonometti L."/>
            <person name="Westerberg I."/>
            <person name="Brannstrom I.O."/>
            <person name="Guillou S."/>
            <person name="Cros-Aarteil S."/>
            <person name="Calhoun S."/>
            <person name="Haridas S."/>
            <person name="Kuo A."/>
            <person name="Mondo S."/>
            <person name="Pangilinan J."/>
            <person name="Riley R."/>
            <person name="LaButti K."/>
            <person name="Andreopoulos B."/>
            <person name="Lipzen A."/>
            <person name="Chen C."/>
            <person name="Yan M."/>
            <person name="Daum C."/>
            <person name="Ng V."/>
            <person name="Clum A."/>
            <person name="Steindorff A."/>
            <person name="Ohm R.A."/>
            <person name="Martin F."/>
            <person name="Silar P."/>
            <person name="Natvig D.O."/>
            <person name="Lalanne C."/>
            <person name="Gautier V."/>
            <person name="Ament-Velasquez S.L."/>
            <person name="Kruys A."/>
            <person name="Hutchinson M.I."/>
            <person name="Powell A.J."/>
            <person name="Barry K."/>
            <person name="Miller A.N."/>
            <person name="Grigoriev I.V."/>
            <person name="Debuchy R."/>
            <person name="Gladieux P."/>
            <person name="Hiltunen Thoren M."/>
            <person name="Johannesson H."/>
        </authorList>
    </citation>
    <scope>NUCLEOTIDE SEQUENCE</scope>
    <source>
        <strain evidence="2">CBS 958.72</strain>
    </source>
</reference>
<organism evidence="2 3">
    <name type="scientific">Lasiosphaeria ovina</name>
    <dbReference type="NCBI Taxonomy" id="92902"/>
    <lineage>
        <taxon>Eukaryota</taxon>
        <taxon>Fungi</taxon>
        <taxon>Dikarya</taxon>
        <taxon>Ascomycota</taxon>
        <taxon>Pezizomycotina</taxon>
        <taxon>Sordariomycetes</taxon>
        <taxon>Sordariomycetidae</taxon>
        <taxon>Sordariales</taxon>
        <taxon>Lasiosphaeriaceae</taxon>
        <taxon>Lasiosphaeria</taxon>
    </lineage>
</organism>
<feature type="region of interest" description="Disordered" evidence="1">
    <location>
        <begin position="54"/>
        <end position="76"/>
    </location>
</feature>
<evidence type="ECO:0000313" key="2">
    <source>
        <dbReference type="EMBL" id="KAK3358308.1"/>
    </source>
</evidence>
<name>A0AAE0JRY9_9PEZI</name>
<evidence type="ECO:0000256" key="1">
    <source>
        <dbReference type="SAM" id="MobiDB-lite"/>
    </source>
</evidence>
<feature type="compositionally biased region" description="Low complexity" evidence="1">
    <location>
        <begin position="62"/>
        <end position="76"/>
    </location>
</feature>